<evidence type="ECO:0000313" key="1">
    <source>
        <dbReference type="EMBL" id="AIF69810.1"/>
    </source>
</evidence>
<organism evidence="1 2">
    <name type="scientific">Palaeococcus pacificus DY20341</name>
    <dbReference type="NCBI Taxonomy" id="1343739"/>
    <lineage>
        <taxon>Archaea</taxon>
        <taxon>Methanobacteriati</taxon>
        <taxon>Methanobacteriota</taxon>
        <taxon>Thermococci</taxon>
        <taxon>Thermococcales</taxon>
        <taxon>Thermococcaceae</taxon>
        <taxon>Palaeococcus</taxon>
    </lineage>
</organism>
<dbReference type="Proteomes" id="UP000027981">
    <property type="component" value="Chromosome"/>
</dbReference>
<dbReference type="GeneID" id="24842532"/>
<dbReference type="EMBL" id="CP006019">
    <property type="protein sequence ID" value="AIF69810.1"/>
    <property type="molecule type" value="Genomic_DNA"/>
</dbReference>
<sequence>MKWKSLIILIIGFLTMGTMVKMAIAAPSQELSHDVVLAQRLQKELGINIKPEEVAIAKKITAKDLKMIDYLQSQGVKAPKEKLLKLITTIKVANLIAEKTDGNPLAVFKYFSILGNKVQIEHPVGITKRQSVLHANNILNKNSIVPLSGDYADLHLDMWVGHIYQDDPDIPYYIIVHNAYWWRETEASTYEGSDDVLYFIWDEAGDLVLFNDKYPFKIRRADSALGAIAYYAPDDLNSGYVYLYLLPKTPDVSGRYTRVSMNYVHTYGIGGSLSVTVGYKYVSVTYSPKIGGKWKKSTYVTFKIDPWGELK</sequence>
<reference evidence="1 2" key="2">
    <citation type="journal article" date="2015" name="Genome Announc.">
        <title>Complete Genome Sequence of Hyperthermophilic Piezophilic Archaeon Palaeococcus pacificus DY20341T, Isolated from Deep-Sea Hydrothermal Sediments.</title>
        <authorList>
            <person name="Zeng X."/>
            <person name="Jebbar M."/>
            <person name="Shao Z."/>
        </authorList>
    </citation>
    <scope>NUCLEOTIDE SEQUENCE [LARGE SCALE GENOMIC DNA]</scope>
    <source>
        <strain evidence="1 2">DY20341</strain>
    </source>
</reference>
<dbReference type="OrthoDB" id="380619at2157"/>
<reference evidence="2" key="1">
    <citation type="submission" date="2013-06" db="EMBL/GenBank/DDBJ databases">
        <title>Complete Genome Sequence of Hyperthermophilic Palaeococcus pacificus DY20341T, Isolated from a Deep-Sea Hydrothermal Sediments.</title>
        <authorList>
            <person name="Zeng X."/>
            <person name="Shao Z."/>
        </authorList>
    </citation>
    <scope>NUCLEOTIDE SEQUENCE [LARGE SCALE GENOMIC DNA]</scope>
    <source>
        <strain evidence="2">DY20341</strain>
    </source>
</reference>
<evidence type="ECO:0000313" key="2">
    <source>
        <dbReference type="Proteomes" id="UP000027981"/>
    </source>
</evidence>
<name>A0A075LST1_9EURY</name>
<dbReference type="KEGG" id="ppac:PAP_07100"/>
<dbReference type="RefSeq" id="WP_048165328.1">
    <property type="nucleotide sequence ID" value="NZ_CP006019.1"/>
</dbReference>
<dbReference type="STRING" id="1343739.PAP_07100"/>
<gene>
    <name evidence="1" type="ORF">PAP_07100</name>
</gene>
<keyword evidence="2" id="KW-1185">Reference proteome</keyword>
<dbReference type="AlphaFoldDB" id="A0A075LST1"/>
<proteinExistence type="predicted"/>
<dbReference type="HOGENOM" id="CLU_893163_0_0_2"/>
<protein>
    <submittedName>
        <fullName evidence="1">Uncharacterized protein</fullName>
    </submittedName>
</protein>
<accession>A0A075LST1</accession>